<reference evidence="4 5" key="1">
    <citation type="submission" date="2022-10" db="EMBL/GenBank/DDBJ databases">
        <title>Description of Fervidibacillus gen. nov. in the family Fervidibacillaceae fam. nov. with two species, Fervidibacillus albus sp. nov., and Fervidibacillus halotolerans sp. nov., isolated from tidal flat sediments.</title>
        <authorList>
            <person name="Kwon K.K."/>
            <person name="Yang S.-H."/>
        </authorList>
    </citation>
    <scope>NUCLEOTIDE SEQUENCE [LARGE SCALE GENOMIC DNA]</scope>
    <source>
        <strain evidence="4 5">DSM 23332</strain>
    </source>
</reference>
<proteinExistence type="predicted"/>
<dbReference type="InterPro" id="IPR051012">
    <property type="entry name" value="CellSynth/LPSAsmb/PSIAsmb"/>
</dbReference>
<keyword evidence="1" id="KW-0677">Repeat</keyword>
<dbReference type="SUPFAM" id="SSF48452">
    <property type="entry name" value="TPR-like"/>
    <property type="match status" value="2"/>
</dbReference>
<name>A0ABT2WDD9_9BACI</name>
<dbReference type="InterPro" id="IPR011990">
    <property type="entry name" value="TPR-like_helical_dom_sf"/>
</dbReference>
<dbReference type="InterPro" id="IPR019734">
    <property type="entry name" value="TPR_rpt"/>
</dbReference>
<dbReference type="PANTHER" id="PTHR45586">
    <property type="entry name" value="TPR REPEAT-CONTAINING PROTEIN PA4667"/>
    <property type="match status" value="1"/>
</dbReference>
<dbReference type="Pfam" id="PF14559">
    <property type="entry name" value="TPR_19"/>
    <property type="match status" value="3"/>
</dbReference>
<dbReference type="SMART" id="SM00028">
    <property type="entry name" value="TPR"/>
    <property type="match status" value="10"/>
</dbReference>
<dbReference type="Pfam" id="PF13424">
    <property type="entry name" value="TPR_12"/>
    <property type="match status" value="1"/>
</dbReference>
<dbReference type="PANTHER" id="PTHR45586:SF1">
    <property type="entry name" value="LIPOPOLYSACCHARIDE ASSEMBLY PROTEIN B"/>
    <property type="match status" value="1"/>
</dbReference>
<organism evidence="4 5">
    <name type="scientific">Pallidibacillus thermolactis</name>
    <dbReference type="NCBI Taxonomy" id="251051"/>
    <lineage>
        <taxon>Bacteria</taxon>
        <taxon>Bacillati</taxon>
        <taxon>Bacillota</taxon>
        <taxon>Bacilli</taxon>
        <taxon>Bacillales</taxon>
        <taxon>Bacillaceae</taxon>
        <taxon>Pallidibacillus</taxon>
    </lineage>
</organism>
<dbReference type="RefSeq" id="WP_173661311.1">
    <property type="nucleotide sequence ID" value="NZ_JAOUSE010000007.1"/>
</dbReference>
<evidence type="ECO:0000256" key="2">
    <source>
        <dbReference type="ARBA" id="ARBA00022803"/>
    </source>
</evidence>
<accession>A0ABT2WDD9</accession>
<keyword evidence="5" id="KW-1185">Reference proteome</keyword>
<protein>
    <submittedName>
        <fullName evidence="4">Tetratricopeptide repeat protein</fullName>
    </submittedName>
</protein>
<sequence length="422" mass="49027">MNKVEQCIQSLETGHLTRAKEIYETIKNSGTEEEQFLLAEALRGLGFLDQAASLYNNLLKHNVDDGELLTTLADIYIQLDREDEALNILNKIKKNDPFYIQSLLLQADLYVSQGLFEVSEQKLFEAEKIDPNEPVVQLALAEFYASIGRFAEAIYKFEQILPQVSELNDINIFQRLAEIYSTAGEFEKAIHYYERVLEDRLDIDCLFGYGLTAYQAGMFERAIEKLKETIQLDPEYQSAYLPLARSYEHIEDLENAIKIAKKGIEINPFQKELYQFAGKVCLKRGEEKEAEQYFKEAIKLDPSYLDAVLTLNKLYLKQMRYADIIELVEPMILEGEEDPYLLWDYALSCDKEERFSDALNAYQKAYSYLKENEEFLSNYGFFLLEEGNHIAAIEVFKQLRKMDPTNVEYIELLERLEETSLE</sequence>
<evidence type="ECO:0000256" key="1">
    <source>
        <dbReference type="ARBA" id="ARBA00022737"/>
    </source>
</evidence>
<dbReference type="Gene3D" id="1.25.40.10">
    <property type="entry name" value="Tetratricopeptide repeat domain"/>
    <property type="match status" value="3"/>
</dbReference>
<dbReference type="EMBL" id="JAOUSE010000007">
    <property type="protein sequence ID" value="MCU9593694.1"/>
    <property type="molecule type" value="Genomic_DNA"/>
</dbReference>
<feature type="repeat" description="TPR" evidence="3">
    <location>
        <begin position="203"/>
        <end position="236"/>
    </location>
</feature>
<feature type="repeat" description="TPR" evidence="3">
    <location>
        <begin position="237"/>
        <end position="270"/>
    </location>
</feature>
<evidence type="ECO:0000256" key="3">
    <source>
        <dbReference type="PROSITE-ProRule" id="PRU00339"/>
    </source>
</evidence>
<feature type="repeat" description="TPR" evidence="3">
    <location>
        <begin position="271"/>
        <end position="304"/>
    </location>
</feature>
<keyword evidence="2 3" id="KW-0802">TPR repeat</keyword>
<gene>
    <name evidence="4" type="ORF">OEV82_04375</name>
</gene>
<comment type="caution">
    <text evidence="4">The sequence shown here is derived from an EMBL/GenBank/DDBJ whole genome shotgun (WGS) entry which is preliminary data.</text>
</comment>
<evidence type="ECO:0000313" key="4">
    <source>
        <dbReference type="EMBL" id="MCU9593694.1"/>
    </source>
</evidence>
<dbReference type="PROSITE" id="PS50005">
    <property type="entry name" value="TPR"/>
    <property type="match status" value="4"/>
</dbReference>
<dbReference type="Proteomes" id="UP001208656">
    <property type="component" value="Unassembled WGS sequence"/>
</dbReference>
<feature type="repeat" description="TPR" evidence="3">
    <location>
        <begin position="373"/>
        <end position="406"/>
    </location>
</feature>
<evidence type="ECO:0000313" key="5">
    <source>
        <dbReference type="Proteomes" id="UP001208656"/>
    </source>
</evidence>